<dbReference type="eggNOG" id="ENOG502RUI2">
    <property type="taxonomic scope" value="Eukaryota"/>
</dbReference>
<dbReference type="EMBL" id="KE720887">
    <property type="protein sequence ID" value="ERF74220.1"/>
    <property type="molecule type" value="Genomic_DNA"/>
</dbReference>
<dbReference type="GO" id="GO:0046872">
    <property type="term" value="F:metal ion binding"/>
    <property type="evidence" value="ECO:0007669"/>
    <property type="project" value="UniProtKB-KW"/>
</dbReference>
<keyword evidence="4" id="KW-0479">Metal-binding</keyword>
<organism evidence="11 12">
    <name type="scientific">Endocarpon pusillum (strain Z07020 / HMAS-L-300199)</name>
    <name type="common">Lichen-forming fungus</name>
    <dbReference type="NCBI Taxonomy" id="1263415"/>
    <lineage>
        <taxon>Eukaryota</taxon>
        <taxon>Fungi</taxon>
        <taxon>Dikarya</taxon>
        <taxon>Ascomycota</taxon>
        <taxon>Pezizomycotina</taxon>
        <taxon>Eurotiomycetes</taxon>
        <taxon>Chaetothyriomycetidae</taxon>
        <taxon>Verrucariales</taxon>
        <taxon>Verrucariaceae</taxon>
        <taxon>Endocarpon</taxon>
    </lineage>
</organism>
<evidence type="ECO:0000313" key="11">
    <source>
        <dbReference type="EMBL" id="ERF74220.1"/>
    </source>
</evidence>
<evidence type="ECO:0000259" key="10">
    <source>
        <dbReference type="Pfam" id="PF21105"/>
    </source>
</evidence>
<keyword evidence="12" id="KW-1185">Reference proteome</keyword>
<dbReference type="Pfam" id="PF20628">
    <property type="entry name" value="Dyp_perox_C"/>
    <property type="match status" value="1"/>
</dbReference>
<feature type="domain" description="DyP dimeric alpha+beta barrel" evidence="10">
    <location>
        <begin position="8"/>
        <end position="166"/>
    </location>
</feature>
<evidence type="ECO:0000256" key="7">
    <source>
        <dbReference type="ARBA" id="ARBA00023004"/>
    </source>
</evidence>
<sequence>MAAVNLDNVQGDLFSRGFPKIKETYYFFSIVPGKEKDFSTALAALGNSGKISSLKKVLDDWVKVDGAPKNEIVPVSNALIAFSKTGLDKIQTGLTGRGLDLDNLTTSDPAFAAGMARDGPENLNDPAPTSWDPLFNASPIHGILKVAGHCQEIVNSKLDEIKKILGYPNIIADIAAQSLPTSANSRVDGQVRPKDQGLNGREHFGFEDGVSQPLLKGINEDAAFNKDTFMPRRGRSPHCGEWTLQNVPRGWWKAAFSSFASSSKTFRGLLSSPRNSKMELAQTLITVVQSAPIVLFPDQDATSDPVASNDFKFTNNNVCPLAAHIRKTNPRDDSVFTRNARIVRNGIPYGSEFSVDESGKRGLLFACYQSSIDNGFQFIQKIWINNPEFPEAPSTAGFDPFTAQPPNDGQLHITMFDPSEKKLDTGLGHFPKLVTMKGGEYFFVPSISALTGTLGSA</sequence>
<comment type="cofactor">
    <cofactor evidence="1">
        <name>heme b</name>
        <dbReference type="ChEBI" id="CHEBI:60344"/>
    </cofactor>
</comment>
<keyword evidence="7" id="KW-0408">Iron</keyword>
<accession>U1HUC4</accession>
<evidence type="ECO:0000256" key="8">
    <source>
        <dbReference type="ARBA" id="ARBA00025737"/>
    </source>
</evidence>
<keyword evidence="3" id="KW-0349">Heme</keyword>
<dbReference type="GO" id="GO:0020037">
    <property type="term" value="F:heme binding"/>
    <property type="evidence" value="ECO:0007669"/>
    <property type="project" value="InterPro"/>
</dbReference>
<dbReference type="InterPro" id="IPR011008">
    <property type="entry name" value="Dimeric_a/b-barrel"/>
</dbReference>
<dbReference type="GO" id="GO:0004601">
    <property type="term" value="F:peroxidase activity"/>
    <property type="evidence" value="ECO:0007669"/>
    <property type="project" value="UniProtKB-KW"/>
</dbReference>
<dbReference type="AlphaFoldDB" id="U1HUC4"/>
<dbReference type="PANTHER" id="PTHR30521:SF4">
    <property type="entry name" value="DEFERROCHELATASE"/>
    <property type="match status" value="1"/>
</dbReference>
<evidence type="ECO:0008006" key="13">
    <source>
        <dbReference type="Google" id="ProtNLM"/>
    </source>
</evidence>
<dbReference type="RefSeq" id="XP_007800159.1">
    <property type="nucleotide sequence ID" value="XM_007801968.1"/>
</dbReference>
<comment type="similarity">
    <text evidence="8">Belongs to the DyP-type peroxidase family.</text>
</comment>
<dbReference type="HOGENOM" id="CLU_015125_2_0_1"/>
<dbReference type="Pfam" id="PF21105">
    <property type="entry name" value="DyP_N"/>
    <property type="match status" value="1"/>
</dbReference>
<keyword evidence="6" id="KW-0560">Oxidoreductase</keyword>
<evidence type="ECO:0000313" key="12">
    <source>
        <dbReference type="Proteomes" id="UP000019373"/>
    </source>
</evidence>
<evidence type="ECO:0000256" key="1">
    <source>
        <dbReference type="ARBA" id="ARBA00001970"/>
    </source>
</evidence>
<proteinExistence type="inferred from homology"/>
<dbReference type="InterPro" id="IPR006314">
    <property type="entry name" value="Dyp_peroxidase"/>
</dbReference>
<dbReference type="PANTHER" id="PTHR30521">
    <property type="entry name" value="DEFERROCHELATASE/PEROXIDASE"/>
    <property type="match status" value="1"/>
</dbReference>
<evidence type="ECO:0000256" key="4">
    <source>
        <dbReference type="ARBA" id="ARBA00022723"/>
    </source>
</evidence>
<evidence type="ECO:0000259" key="9">
    <source>
        <dbReference type="Pfam" id="PF20628"/>
    </source>
</evidence>
<evidence type="ECO:0000256" key="6">
    <source>
        <dbReference type="ARBA" id="ARBA00023002"/>
    </source>
</evidence>
<feature type="domain" description="Dyp-type peroxidase C-terminal" evidence="9">
    <location>
        <begin position="309"/>
        <end position="385"/>
    </location>
</feature>
<gene>
    <name evidence="11" type="ORF">EPUS_03410</name>
</gene>
<dbReference type="InterPro" id="IPR049509">
    <property type="entry name" value="DyP_N"/>
</dbReference>
<name>U1HUC4_ENDPU</name>
<evidence type="ECO:0000256" key="5">
    <source>
        <dbReference type="ARBA" id="ARBA00022729"/>
    </source>
</evidence>
<evidence type="ECO:0000256" key="3">
    <source>
        <dbReference type="ARBA" id="ARBA00022617"/>
    </source>
</evidence>
<dbReference type="GO" id="GO:0005829">
    <property type="term" value="C:cytosol"/>
    <property type="evidence" value="ECO:0007669"/>
    <property type="project" value="TreeGrafter"/>
</dbReference>
<dbReference type="Proteomes" id="UP000019373">
    <property type="component" value="Unassembled WGS sequence"/>
</dbReference>
<dbReference type="InterPro" id="IPR048328">
    <property type="entry name" value="Dyp_perox_C"/>
</dbReference>
<keyword evidence="2" id="KW-0575">Peroxidase</keyword>
<dbReference type="GeneID" id="19238453"/>
<dbReference type="OrthoDB" id="3207336at2759"/>
<dbReference type="PROSITE" id="PS51404">
    <property type="entry name" value="DYP_PEROXIDASE"/>
    <property type="match status" value="1"/>
</dbReference>
<keyword evidence="5" id="KW-0732">Signal</keyword>
<evidence type="ECO:0000256" key="2">
    <source>
        <dbReference type="ARBA" id="ARBA00022559"/>
    </source>
</evidence>
<protein>
    <recommendedName>
        <fullName evidence="13">Dyp-type peroxidase</fullName>
    </recommendedName>
</protein>
<reference evidence="12" key="1">
    <citation type="journal article" date="2014" name="BMC Genomics">
        <title>Genome characteristics reveal the impact of lichenization on lichen-forming fungus Endocarpon pusillum Hedwig (Verrucariales, Ascomycota).</title>
        <authorList>
            <person name="Wang Y.-Y."/>
            <person name="Liu B."/>
            <person name="Zhang X.-Y."/>
            <person name="Zhou Q.-M."/>
            <person name="Zhang T."/>
            <person name="Li H."/>
            <person name="Yu Y.-F."/>
            <person name="Zhang X.-L."/>
            <person name="Hao X.-Y."/>
            <person name="Wang M."/>
            <person name="Wang L."/>
            <person name="Wei J.-C."/>
        </authorList>
    </citation>
    <scope>NUCLEOTIDE SEQUENCE [LARGE SCALE GENOMIC DNA]</scope>
    <source>
        <strain evidence="12">Z07020 / HMAS-L-300199</strain>
    </source>
</reference>
<dbReference type="SUPFAM" id="SSF54909">
    <property type="entry name" value="Dimeric alpha+beta barrel"/>
    <property type="match status" value="1"/>
</dbReference>